<dbReference type="Gene3D" id="1.10.510.10">
    <property type="entry name" value="Transferase(Phosphotransferase) domain 1"/>
    <property type="match status" value="1"/>
</dbReference>
<gene>
    <name evidence="1" type="ORF">BV898_19464</name>
</gene>
<dbReference type="EMBL" id="MTYJ01000532">
    <property type="protein sequence ID" value="OWA55079.1"/>
    <property type="molecule type" value="Genomic_DNA"/>
</dbReference>
<dbReference type="InterPro" id="IPR011009">
    <property type="entry name" value="Kinase-like_dom_sf"/>
</dbReference>
<evidence type="ECO:0000313" key="1">
    <source>
        <dbReference type="EMBL" id="OWA55079.1"/>
    </source>
</evidence>
<keyword evidence="2" id="KW-1185">Reference proteome</keyword>
<sequence length="244" mass="27587">MHRALYIIWPPELIGRRAEHSGDLPPAEPDHGPSYSTESDIYSIGIIIWEALSRCVPFADLDGNLQIMQAVRNGKRPFRCITSLCSGLELCKKSSASLPLKRHINERLLFVTSIATQCVFYEDTDLHAFFHDGAKLLLRITAMDIYQEWWPRLVPKKRERARSSRGKVFVVRCKKVLTLLNESTGRMLDQSAGQSADPEWAKNLSALWSHTCSVHIVLQSSRSRGSLLDDYCISATFLSLISKI</sequence>
<proteinExistence type="predicted"/>
<dbReference type="AlphaFoldDB" id="A0A9X6NKY1"/>
<dbReference type="SUPFAM" id="SSF56112">
    <property type="entry name" value="Protein kinase-like (PK-like)"/>
    <property type="match status" value="1"/>
</dbReference>
<protein>
    <recommendedName>
        <fullName evidence="3">Protein kinase domain-containing protein</fullName>
    </recommendedName>
</protein>
<reference evidence="2" key="1">
    <citation type="submission" date="2017-01" db="EMBL/GenBank/DDBJ databases">
        <title>Comparative genomics of anhydrobiosis in the tardigrade Hypsibius dujardini.</title>
        <authorList>
            <person name="Yoshida Y."/>
            <person name="Koutsovoulos G."/>
            <person name="Laetsch D."/>
            <person name="Stevens L."/>
            <person name="Kumar S."/>
            <person name="Horikawa D."/>
            <person name="Ishino K."/>
            <person name="Komine S."/>
            <person name="Tomita M."/>
            <person name="Blaxter M."/>
            <person name="Arakawa K."/>
        </authorList>
    </citation>
    <scope>NUCLEOTIDE SEQUENCE [LARGE SCALE GENOMIC DNA]</scope>
    <source>
        <strain evidence="2">Z151</strain>
    </source>
</reference>
<accession>A0A9X6NKY1</accession>
<dbReference type="Proteomes" id="UP000192578">
    <property type="component" value="Unassembled WGS sequence"/>
</dbReference>
<evidence type="ECO:0000313" key="2">
    <source>
        <dbReference type="Proteomes" id="UP000192578"/>
    </source>
</evidence>
<evidence type="ECO:0008006" key="3">
    <source>
        <dbReference type="Google" id="ProtNLM"/>
    </source>
</evidence>
<name>A0A9X6NKY1_HYPEX</name>
<organism evidence="1 2">
    <name type="scientific">Hypsibius exemplaris</name>
    <name type="common">Freshwater tardigrade</name>
    <dbReference type="NCBI Taxonomy" id="2072580"/>
    <lineage>
        <taxon>Eukaryota</taxon>
        <taxon>Metazoa</taxon>
        <taxon>Ecdysozoa</taxon>
        <taxon>Tardigrada</taxon>
        <taxon>Eutardigrada</taxon>
        <taxon>Parachela</taxon>
        <taxon>Hypsibioidea</taxon>
        <taxon>Hypsibiidae</taxon>
        <taxon>Hypsibius</taxon>
    </lineage>
</organism>
<comment type="caution">
    <text evidence="1">The sequence shown here is derived from an EMBL/GenBank/DDBJ whole genome shotgun (WGS) entry which is preliminary data.</text>
</comment>
<dbReference type="OrthoDB" id="339325at2759"/>